<evidence type="ECO:0000313" key="2">
    <source>
        <dbReference type="EMBL" id="EGT45149.1"/>
    </source>
</evidence>
<accession>G0P502</accession>
<keyword evidence="3" id="KW-1185">Reference proteome</keyword>
<dbReference type="InParanoid" id="G0P502"/>
<reference evidence="3" key="1">
    <citation type="submission" date="2011-07" db="EMBL/GenBank/DDBJ databases">
        <authorList>
            <consortium name="Caenorhabditis brenneri Sequencing and Analysis Consortium"/>
            <person name="Wilson R.K."/>
        </authorList>
    </citation>
    <scope>NUCLEOTIDE SEQUENCE [LARGE SCALE GENOMIC DNA]</scope>
    <source>
        <strain evidence="3">PB2801</strain>
    </source>
</reference>
<gene>
    <name evidence="2" type="ORF">CAEBREN_12921</name>
</gene>
<name>G0P502_CAEBE</name>
<dbReference type="AlphaFoldDB" id="G0P502"/>
<evidence type="ECO:0000256" key="1">
    <source>
        <dbReference type="SAM" id="MobiDB-lite"/>
    </source>
</evidence>
<dbReference type="HOGENOM" id="CLU_2099007_0_0_1"/>
<dbReference type="Proteomes" id="UP000008068">
    <property type="component" value="Unassembled WGS sequence"/>
</dbReference>
<organism evidence="3">
    <name type="scientific">Caenorhabditis brenneri</name>
    <name type="common">Nematode worm</name>
    <dbReference type="NCBI Taxonomy" id="135651"/>
    <lineage>
        <taxon>Eukaryota</taxon>
        <taxon>Metazoa</taxon>
        <taxon>Ecdysozoa</taxon>
        <taxon>Nematoda</taxon>
        <taxon>Chromadorea</taxon>
        <taxon>Rhabditida</taxon>
        <taxon>Rhabditina</taxon>
        <taxon>Rhabditomorpha</taxon>
        <taxon>Rhabditoidea</taxon>
        <taxon>Rhabditidae</taxon>
        <taxon>Peloderinae</taxon>
        <taxon>Caenorhabditis</taxon>
    </lineage>
</organism>
<proteinExistence type="predicted"/>
<dbReference type="EMBL" id="GL380071">
    <property type="protein sequence ID" value="EGT45149.1"/>
    <property type="molecule type" value="Genomic_DNA"/>
</dbReference>
<protein>
    <submittedName>
        <fullName evidence="2">Uncharacterized protein</fullName>
    </submittedName>
</protein>
<feature type="region of interest" description="Disordered" evidence="1">
    <location>
        <begin position="1"/>
        <end position="23"/>
    </location>
</feature>
<sequence length="116" mass="13860">MDGKQKTNDGSNKKPPVLRSRKFGLPTNCYRERHQRSEQKNWRKGIEKLKSYFPKMQVLNYRNAVEGVNRASWEDLTKMVEEAPSRRAKLEGSFVIFKEEWIGRRRRRKTRTSELC</sequence>
<evidence type="ECO:0000313" key="3">
    <source>
        <dbReference type="Proteomes" id="UP000008068"/>
    </source>
</evidence>